<dbReference type="InterPro" id="IPR001461">
    <property type="entry name" value="Aspartic_peptidase_A1"/>
</dbReference>
<comment type="caution">
    <text evidence="4">The sequence shown here is derived from an EMBL/GenBank/DDBJ whole genome shotgun (WGS) entry which is preliminary data.</text>
</comment>
<dbReference type="GO" id="GO:0005764">
    <property type="term" value="C:lysosome"/>
    <property type="evidence" value="ECO:0007669"/>
    <property type="project" value="TreeGrafter"/>
</dbReference>
<name>A0AAD4R5U5_9BILA</name>
<gene>
    <name evidence="4" type="ORF">DdX_10015</name>
</gene>
<evidence type="ECO:0000256" key="2">
    <source>
        <dbReference type="SAM" id="SignalP"/>
    </source>
</evidence>
<evidence type="ECO:0000313" key="5">
    <source>
        <dbReference type="Proteomes" id="UP001201812"/>
    </source>
</evidence>
<organism evidence="4 5">
    <name type="scientific">Ditylenchus destructor</name>
    <dbReference type="NCBI Taxonomy" id="166010"/>
    <lineage>
        <taxon>Eukaryota</taxon>
        <taxon>Metazoa</taxon>
        <taxon>Ecdysozoa</taxon>
        <taxon>Nematoda</taxon>
        <taxon>Chromadorea</taxon>
        <taxon>Rhabditida</taxon>
        <taxon>Tylenchina</taxon>
        <taxon>Tylenchomorpha</taxon>
        <taxon>Sphaerularioidea</taxon>
        <taxon>Anguinidae</taxon>
        <taxon>Anguininae</taxon>
        <taxon>Ditylenchus</taxon>
    </lineage>
</organism>
<proteinExistence type="inferred from homology"/>
<dbReference type="AlphaFoldDB" id="A0AAD4R5U5"/>
<dbReference type="InterPro" id="IPR021109">
    <property type="entry name" value="Peptidase_aspartic_dom_sf"/>
</dbReference>
<sequence>MSYSILTFFLYILCQYSSNAIVLQLPMRSTGSLRARLMAQGRWTAVVDKYRQNLAVHSQPFLDWYDGFYTVNISLGLPPQYFTMAFDTGSANFWVVDKDSCTHAACSGYTSYDYTKKRYDPTISQTVIPDRSGRRFSLRYGTGFSTGKYVYEFTSFGSLYVKNQTLGLADGVADVLGYQPIDGVLGMAWPAVAANKFPAPVFNMLDQLDEPTTSSMVRLTVTNPMLIILVIFSVGRQRRLGDIWWKGFGQLSLRVELSVSAQYSVSHDLYIVPCESRENFTDIIFTMENVEYHIPPSEYVIDVGLGDGQCALGVFGMYADGFNADWIFGDTFIDSFCNLYDMGKGRMGFAKAKDSLRY</sequence>
<protein>
    <submittedName>
        <fullName evidence="4">Eukaryotic aspartyl protease domain-containing protein</fullName>
    </submittedName>
</protein>
<evidence type="ECO:0000256" key="1">
    <source>
        <dbReference type="ARBA" id="ARBA00007447"/>
    </source>
</evidence>
<evidence type="ECO:0000313" key="4">
    <source>
        <dbReference type="EMBL" id="KAI1711554.1"/>
    </source>
</evidence>
<dbReference type="InterPro" id="IPR033121">
    <property type="entry name" value="PEPTIDASE_A1"/>
</dbReference>
<dbReference type="Proteomes" id="UP001201812">
    <property type="component" value="Unassembled WGS sequence"/>
</dbReference>
<dbReference type="Gene3D" id="2.40.70.10">
    <property type="entry name" value="Acid Proteases"/>
    <property type="match status" value="2"/>
</dbReference>
<keyword evidence="4" id="KW-0378">Hydrolase</keyword>
<feature type="chain" id="PRO_5041920931" evidence="2">
    <location>
        <begin position="21"/>
        <end position="358"/>
    </location>
</feature>
<feature type="domain" description="Peptidase A1" evidence="3">
    <location>
        <begin position="69"/>
        <end position="358"/>
    </location>
</feature>
<dbReference type="EMBL" id="JAKKPZ010000021">
    <property type="protein sequence ID" value="KAI1711554.1"/>
    <property type="molecule type" value="Genomic_DNA"/>
</dbReference>
<keyword evidence="4" id="KW-0645">Protease</keyword>
<dbReference type="Pfam" id="PF00026">
    <property type="entry name" value="Asp"/>
    <property type="match status" value="2"/>
</dbReference>
<feature type="signal peptide" evidence="2">
    <location>
        <begin position="1"/>
        <end position="20"/>
    </location>
</feature>
<dbReference type="PRINTS" id="PR00792">
    <property type="entry name" value="PEPSIN"/>
</dbReference>
<accession>A0AAD4R5U5</accession>
<keyword evidence="5" id="KW-1185">Reference proteome</keyword>
<reference evidence="4" key="1">
    <citation type="submission" date="2022-01" db="EMBL/GenBank/DDBJ databases">
        <title>Genome Sequence Resource for Two Populations of Ditylenchus destructor, the Migratory Endoparasitic Phytonematode.</title>
        <authorList>
            <person name="Zhang H."/>
            <person name="Lin R."/>
            <person name="Xie B."/>
        </authorList>
    </citation>
    <scope>NUCLEOTIDE SEQUENCE</scope>
    <source>
        <strain evidence="4">BazhouSP</strain>
    </source>
</reference>
<evidence type="ECO:0000259" key="3">
    <source>
        <dbReference type="PROSITE" id="PS51767"/>
    </source>
</evidence>
<dbReference type="GO" id="GO:0006508">
    <property type="term" value="P:proteolysis"/>
    <property type="evidence" value="ECO:0007669"/>
    <property type="project" value="UniProtKB-KW"/>
</dbReference>
<dbReference type="PROSITE" id="PS51767">
    <property type="entry name" value="PEPTIDASE_A1"/>
    <property type="match status" value="1"/>
</dbReference>
<dbReference type="PANTHER" id="PTHR47966">
    <property type="entry name" value="BETA-SITE APP-CLEAVING ENZYME, ISOFORM A-RELATED"/>
    <property type="match status" value="1"/>
</dbReference>
<dbReference type="SUPFAM" id="SSF50630">
    <property type="entry name" value="Acid proteases"/>
    <property type="match status" value="1"/>
</dbReference>
<keyword evidence="2" id="KW-0732">Signal</keyword>
<comment type="similarity">
    <text evidence="1">Belongs to the peptidase A1 family.</text>
</comment>
<dbReference type="GO" id="GO:0004190">
    <property type="term" value="F:aspartic-type endopeptidase activity"/>
    <property type="evidence" value="ECO:0007669"/>
    <property type="project" value="InterPro"/>
</dbReference>
<dbReference type="PANTHER" id="PTHR47966:SF8">
    <property type="entry name" value="ASPARTIC PROTEASE 1-RELATED"/>
    <property type="match status" value="1"/>
</dbReference>